<gene>
    <name evidence="1" type="ORF">NLU13_3126</name>
</gene>
<evidence type="ECO:0000313" key="1">
    <source>
        <dbReference type="EMBL" id="KAK0389551.1"/>
    </source>
</evidence>
<dbReference type="Proteomes" id="UP001175261">
    <property type="component" value="Unassembled WGS sequence"/>
</dbReference>
<evidence type="ECO:0000313" key="2">
    <source>
        <dbReference type="Proteomes" id="UP001175261"/>
    </source>
</evidence>
<keyword evidence="2" id="KW-1185">Reference proteome</keyword>
<sequence length="427" mass="49360">MGFPWRMFRIIQKGWKTIERTLDKIQRSFDTFQNRVEARINDIKENLRISNRNTSKDLRQIDAKMLSIHKSLTILHENQRHEDGAAKILLNQRDEARQEVSFLKLSLEKTVEELEAIWYRFKGVQHTGKTSNAPHAEHVQKLEGIVQSIVEELQTAETERSANRPGLLSKGLKVCDEEIKTKWREMAHMIRSLAQTLSEAHGNVLEHSTMKVLGSAARRYFETMQDESTDRDVWSTCLWRLISYSVLLPHSDAWKGHPRQSLHQLKSNALDSLKEQGHKAEWVSRWLADGSHHFKDTTSEMANKRVFDLLLCQISASLMRTLPVQDSQMTIHIQQDVRAILAVACELQEIILSSRAFFSIAWHKFPTDNQQWRPFDPRSMEMIASTEKSQGQRVIWLLSPILSKRGNADGEQYDKEIMLVKADVICG</sequence>
<comment type="caution">
    <text evidence="1">The sequence shown here is derived from an EMBL/GenBank/DDBJ whole genome shotgun (WGS) entry which is preliminary data.</text>
</comment>
<organism evidence="1 2">
    <name type="scientific">Sarocladium strictum</name>
    <name type="common">Black bundle disease fungus</name>
    <name type="synonym">Acremonium strictum</name>
    <dbReference type="NCBI Taxonomy" id="5046"/>
    <lineage>
        <taxon>Eukaryota</taxon>
        <taxon>Fungi</taxon>
        <taxon>Dikarya</taxon>
        <taxon>Ascomycota</taxon>
        <taxon>Pezizomycotina</taxon>
        <taxon>Sordariomycetes</taxon>
        <taxon>Hypocreomycetidae</taxon>
        <taxon>Hypocreales</taxon>
        <taxon>Sarocladiaceae</taxon>
        <taxon>Sarocladium</taxon>
    </lineage>
</organism>
<accession>A0AA39L9F7</accession>
<dbReference type="AlphaFoldDB" id="A0AA39L9F7"/>
<protein>
    <submittedName>
        <fullName evidence="1">Uncharacterized protein</fullName>
    </submittedName>
</protein>
<reference evidence="1" key="1">
    <citation type="submission" date="2022-10" db="EMBL/GenBank/DDBJ databases">
        <title>Determination and structural analysis of whole genome sequence of Sarocladium strictum F4-1.</title>
        <authorList>
            <person name="Hu L."/>
            <person name="Jiang Y."/>
        </authorList>
    </citation>
    <scope>NUCLEOTIDE SEQUENCE</scope>
    <source>
        <strain evidence="1">F4-1</strain>
    </source>
</reference>
<proteinExistence type="predicted"/>
<dbReference type="EMBL" id="JAPDFR010000002">
    <property type="protein sequence ID" value="KAK0389551.1"/>
    <property type="molecule type" value="Genomic_DNA"/>
</dbReference>
<name>A0AA39L9F7_SARSR</name>